<organism evidence="1 2">
    <name type="scientific">Thraustotheca clavata</name>
    <dbReference type="NCBI Taxonomy" id="74557"/>
    <lineage>
        <taxon>Eukaryota</taxon>
        <taxon>Sar</taxon>
        <taxon>Stramenopiles</taxon>
        <taxon>Oomycota</taxon>
        <taxon>Saprolegniomycetes</taxon>
        <taxon>Saprolegniales</taxon>
        <taxon>Achlyaceae</taxon>
        <taxon>Thraustotheca</taxon>
    </lineage>
</organism>
<comment type="caution">
    <text evidence="1">The sequence shown here is derived from an EMBL/GenBank/DDBJ whole genome shotgun (WGS) entry which is preliminary data.</text>
</comment>
<name>A0A1V9YX80_9STRA</name>
<dbReference type="AlphaFoldDB" id="A0A1V9YX80"/>
<accession>A0A1V9YX80</accession>
<protein>
    <submittedName>
        <fullName evidence="1">Crinkler (CRN) family protein</fullName>
    </submittedName>
</protein>
<proteinExistence type="predicted"/>
<sequence>CHFADLVETELCDFTLQKQFLRSTTDSFKWEAKASFPSIKDDILFYLAILGGESFATYYDHDDRLTHLTKYILNQFPINQNTNTVSNDGEMYENMVAHAIFSSSRRNGVRGISFDKFFSCLLGEFAGFAWYESIRLTLDGKDVFWKAKIPFLAPINAFWPDYILIMNQNPNNCYFGNFCRADNVDRCDVYIKVPNKSQRQHHNMIFEEKMSSPSIFLAECKCWKDDLDMDSVNKIIAGVDKTWGYKAQADGKEVAYRLW</sequence>
<gene>
    <name evidence="1" type="ORF">THRCLA_22567</name>
</gene>
<keyword evidence="2" id="KW-1185">Reference proteome</keyword>
<feature type="non-terminal residue" evidence="1">
    <location>
        <position position="1"/>
    </location>
</feature>
<dbReference type="OrthoDB" id="93450at2759"/>
<evidence type="ECO:0000313" key="2">
    <source>
        <dbReference type="Proteomes" id="UP000243217"/>
    </source>
</evidence>
<evidence type="ECO:0000313" key="1">
    <source>
        <dbReference type="EMBL" id="OQR90233.1"/>
    </source>
</evidence>
<dbReference type="Proteomes" id="UP000243217">
    <property type="component" value="Unassembled WGS sequence"/>
</dbReference>
<reference evidence="1 2" key="1">
    <citation type="journal article" date="2014" name="Genome Biol. Evol.">
        <title>The secreted proteins of Achlya hypogyna and Thraustotheca clavata identify the ancestral oomycete secretome and reveal gene acquisitions by horizontal gene transfer.</title>
        <authorList>
            <person name="Misner I."/>
            <person name="Blouin N."/>
            <person name="Leonard G."/>
            <person name="Richards T.A."/>
            <person name="Lane C.E."/>
        </authorList>
    </citation>
    <scope>NUCLEOTIDE SEQUENCE [LARGE SCALE GENOMIC DNA]</scope>
    <source>
        <strain evidence="1 2">ATCC 34112</strain>
    </source>
</reference>
<dbReference type="EMBL" id="JNBS01002569">
    <property type="protein sequence ID" value="OQR90233.1"/>
    <property type="molecule type" value="Genomic_DNA"/>
</dbReference>
<feature type="non-terminal residue" evidence="1">
    <location>
        <position position="259"/>
    </location>
</feature>